<feature type="domain" description="C2H2-type" evidence="8">
    <location>
        <begin position="87"/>
        <end position="114"/>
    </location>
</feature>
<feature type="domain" description="C2H2-type" evidence="8">
    <location>
        <begin position="59"/>
        <end position="86"/>
    </location>
</feature>
<evidence type="ECO:0000256" key="3">
    <source>
        <dbReference type="ARBA" id="ARBA00022737"/>
    </source>
</evidence>
<evidence type="ECO:0000256" key="2">
    <source>
        <dbReference type="ARBA" id="ARBA00022723"/>
    </source>
</evidence>
<accession>A0AA36H4I5</accession>
<dbReference type="PROSITE" id="PS50157">
    <property type="entry name" value="ZINC_FINGER_C2H2_2"/>
    <property type="match status" value="2"/>
</dbReference>
<comment type="caution">
    <text evidence="9">The sequence shown here is derived from an EMBL/GenBank/DDBJ whole genome shotgun (WGS) entry which is preliminary data.</text>
</comment>
<dbReference type="GO" id="GO:0005634">
    <property type="term" value="C:nucleus"/>
    <property type="evidence" value="ECO:0007669"/>
    <property type="project" value="UniProtKB-SubCell"/>
</dbReference>
<dbReference type="GO" id="GO:0008270">
    <property type="term" value="F:zinc ion binding"/>
    <property type="evidence" value="ECO:0007669"/>
    <property type="project" value="UniProtKB-KW"/>
</dbReference>
<dbReference type="SUPFAM" id="SSF57667">
    <property type="entry name" value="beta-beta-alpha zinc fingers"/>
    <property type="match status" value="2"/>
</dbReference>
<keyword evidence="3" id="KW-0677">Repeat</keyword>
<dbReference type="InterPro" id="IPR050527">
    <property type="entry name" value="Snail/Krueppel_Znf"/>
</dbReference>
<dbReference type="AlphaFoldDB" id="A0AA36H4I5"/>
<evidence type="ECO:0000256" key="5">
    <source>
        <dbReference type="ARBA" id="ARBA00022833"/>
    </source>
</evidence>
<dbReference type="PROSITE" id="PS00028">
    <property type="entry name" value="ZINC_FINGER_C2H2_1"/>
    <property type="match status" value="2"/>
</dbReference>
<evidence type="ECO:0000256" key="4">
    <source>
        <dbReference type="ARBA" id="ARBA00022771"/>
    </source>
</evidence>
<keyword evidence="6" id="KW-0539">Nucleus</keyword>
<proteinExistence type="predicted"/>
<protein>
    <recommendedName>
        <fullName evidence="8">C2H2-type domain-containing protein</fullName>
    </recommendedName>
</protein>
<organism evidence="9 10">
    <name type="scientific">Cylicocyclus nassatus</name>
    <name type="common">Nematode worm</name>
    <dbReference type="NCBI Taxonomy" id="53992"/>
    <lineage>
        <taxon>Eukaryota</taxon>
        <taxon>Metazoa</taxon>
        <taxon>Ecdysozoa</taxon>
        <taxon>Nematoda</taxon>
        <taxon>Chromadorea</taxon>
        <taxon>Rhabditida</taxon>
        <taxon>Rhabditina</taxon>
        <taxon>Rhabditomorpha</taxon>
        <taxon>Strongyloidea</taxon>
        <taxon>Strongylidae</taxon>
        <taxon>Cylicocyclus</taxon>
    </lineage>
</organism>
<dbReference type="PANTHER" id="PTHR24388:SF40">
    <property type="entry name" value="ZINC FINGER PROTEIN SNAI3"/>
    <property type="match status" value="1"/>
</dbReference>
<dbReference type="EMBL" id="CATQJL010000305">
    <property type="protein sequence ID" value="CAJ0603955.1"/>
    <property type="molecule type" value="Genomic_DNA"/>
</dbReference>
<dbReference type="InterPro" id="IPR036236">
    <property type="entry name" value="Znf_C2H2_sf"/>
</dbReference>
<keyword evidence="5" id="KW-0862">Zinc</keyword>
<dbReference type="GO" id="GO:0000981">
    <property type="term" value="F:DNA-binding transcription factor activity, RNA polymerase II-specific"/>
    <property type="evidence" value="ECO:0007669"/>
    <property type="project" value="TreeGrafter"/>
</dbReference>
<evidence type="ECO:0000256" key="1">
    <source>
        <dbReference type="ARBA" id="ARBA00004123"/>
    </source>
</evidence>
<evidence type="ECO:0000313" key="10">
    <source>
        <dbReference type="Proteomes" id="UP001176961"/>
    </source>
</evidence>
<dbReference type="FunFam" id="3.30.160.60:FF:000693">
    <property type="entry name" value="Snail family zinc finger 1a"/>
    <property type="match status" value="1"/>
</dbReference>
<dbReference type="PANTHER" id="PTHR24388">
    <property type="entry name" value="ZINC FINGER PROTEIN"/>
    <property type="match status" value="1"/>
</dbReference>
<keyword evidence="2" id="KW-0479">Metal-binding</keyword>
<dbReference type="GO" id="GO:0000978">
    <property type="term" value="F:RNA polymerase II cis-regulatory region sequence-specific DNA binding"/>
    <property type="evidence" value="ECO:0007669"/>
    <property type="project" value="TreeGrafter"/>
</dbReference>
<evidence type="ECO:0000313" key="9">
    <source>
        <dbReference type="EMBL" id="CAJ0603955.1"/>
    </source>
</evidence>
<dbReference type="SMART" id="SM00355">
    <property type="entry name" value="ZnF_C2H2"/>
    <property type="match status" value="3"/>
</dbReference>
<dbReference type="Gene3D" id="3.30.160.60">
    <property type="entry name" value="Classic Zinc Finger"/>
    <property type="match status" value="2"/>
</dbReference>
<keyword evidence="4 7" id="KW-0863">Zinc-finger</keyword>
<dbReference type="InterPro" id="IPR013087">
    <property type="entry name" value="Znf_C2H2_type"/>
</dbReference>
<evidence type="ECO:0000259" key="8">
    <source>
        <dbReference type="PROSITE" id="PS50157"/>
    </source>
</evidence>
<dbReference type="Pfam" id="PF00096">
    <property type="entry name" value="zf-C2H2"/>
    <property type="match status" value="2"/>
</dbReference>
<keyword evidence="10" id="KW-1185">Reference proteome</keyword>
<evidence type="ECO:0000256" key="6">
    <source>
        <dbReference type="ARBA" id="ARBA00023242"/>
    </source>
</evidence>
<dbReference type="FunFam" id="3.30.160.60:FF:001498">
    <property type="entry name" value="Zinc finger protein 404"/>
    <property type="match status" value="1"/>
</dbReference>
<evidence type="ECO:0000256" key="7">
    <source>
        <dbReference type="PROSITE-ProRule" id="PRU00042"/>
    </source>
</evidence>
<reference evidence="9" key="1">
    <citation type="submission" date="2023-07" db="EMBL/GenBank/DDBJ databases">
        <authorList>
            <consortium name="CYATHOMIX"/>
        </authorList>
    </citation>
    <scope>NUCLEOTIDE SEQUENCE</scope>
    <source>
        <strain evidence="9">N/A</strain>
    </source>
</reference>
<sequence>MQWTELSAVLEILPHIFWPSKAYAMSSGRSSTSNMCSLPEALQIIRCTEDQLKTHSLPCLCEKCGRSFSRPWLLKGHQRTHTGEKPYACSLCGRNFADRSNLRAHEQTHFPQRKHRCVYCKLSFARAQVLEKHKAVCPSRLDENSS</sequence>
<comment type="subcellular location">
    <subcellularLocation>
        <location evidence="1">Nucleus</location>
    </subcellularLocation>
</comment>
<name>A0AA36H4I5_CYLNA</name>
<dbReference type="Proteomes" id="UP001176961">
    <property type="component" value="Unassembled WGS sequence"/>
</dbReference>
<gene>
    <name evidence="9" type="ORF">CYNAS_LOCUS15938</name>
</gene>